<feature type="domain" description="Polymerase/histidinol phosphatase N-terminal" evidence="1">
    <location>
        <begin position="4"/>
        <end position="77"/>
    </location>
</feature>
<dbReference type="InterPro" id="IPR016195">
    <property type="entry name" value="Pol/histidinol_Pase-like"/>
</dbReference>
<dbReference type="CDD" id="cd07438">
    <property type="entry name" value="PHP_HisPPase_AMP"/>
    <property type="match status" value="1"/>
</dbReference>
<dbReference type="InterPro" id="IPR003141">
    <property type="entry name" value="Pol/His_phosphatase_N"/>
</dbReference>
<dbReference type="Proteomes" id="UP000823842">
    <property type="component" value="Unassembled WGS sequence"/>
</dbReference>
<dbReference type="Gene3D" id="3.20.20.140">
    <property type="entry name" value="Metal-dependent hydrolases"/>
    <property type="match status" value="1"/>
</dbReference>
<dbReference type="AlphaFoldDB" id="A0A9D2LQM7"/>
<evidence type="ECO:0000313" key="3">
    <source>
        <dbReference type="Proteomes" id="UP000823842"/>
    </source>
</evidence>
<dbReference type="GO" id="GO:0004534">
    <property type="term" value="F:5'-3' RNA exonuclease activity"/>
    <property type="evidence" value="ECO:0007669"/>
    <property type="project" value="TreeGrafter"/>
</dbReference>
<dbReference type="GO" id="GO:0035312">
    <property type="term" value="F:5'-3' DNA exonuclease activity"/>
    <property type="evidence" value="ECO:0007669"/>
    <property type="project" value="TreeGrafter"/>
</dbReference>
<protein>
    <submittedName>
        <fullName evidence="2">PHP domain-containing protein</fullName>
    </submittedName>
</protein>
<organism evidence="2 3">
    <name type="scientific">Candidatus Blautia faecavium</name>
    <dbReference type="NCBI Taxonomy" id="2838487"/>
    <lineage>
        <taxon>Bacteria</taxon>
        <taxon>Bacillati</taxon>
        <taxon>Bacillota</taxon>
        <taxon>Clostridia</taxon>
        <taxon>Lachnospirales</taxon>
        <taxon>Lachnospiraceae</taxon>
        <taxon>Blautia</taxon>
    </lineage>
</organism>
<name>A0A9D2LQM7_9FIRM</name>
<sequence length="312" mass="35669">MYPCDLHTHTTRSDGHLTPVESIKRAGQSGLKVQAITDHDVTLPLYYEEEGKKINLEEFAAENGVELVRGIEISCDTNNEDVHLIGLFCDWDAPEFRTLEEWVRKSRTESYREIVKRLFQSGYQVSWDELLVYAGKEEKPDGILKKELYEYLASKGYVKSWLDGKKLIQSHPELSVDREKPDPVETIHMLHKTGGIVIQAHPFLVKEEPYYRGKSMSRYAYMDMLVEAGLDGIEACYTYDKTSYTGTLSKEEIENLVKKRYANAGVFFSGGSDFHGDFKKGLPNPRELGECGVSYEYYCQYIKKPGSAKKIL</sequence>
<gene>
    <name evidence="2" type="ORF">IAA06_02060</name>
</gene>
<dbReference type="Pfam" id="PF02811">
    <property type="entry name" value="PHP"/>
    <property type="match status" value="1"/>
</dbReference>
<dbReference type="InterPro" id="IPR004013">
    <property type="entry name" value="PHP_dom"/>
</dbReference>
<dbReference type="InterPro" id="IPR052018">
    <property type="entry name" value="PHP_domain"/>
</dbReference>
<evidence type="ECO:0000259" key="1">
    <source>
        <dbReference type="SMART" id="SM00481"/>
    </source>
</evidence>
<proteinExistence type="predicted"/>
<dbReference type="SUPFAM" id="SSF89550">
    <property type="entry name" value="PHP domain-like"/>
    <property type="match status" value="1"/>
</dbReference>
<dbReference type="EMBL" id="DWYZ01000051">
    <property type="protein sequence ID" value="HJB27559.1"/>
    <property type="molecule type" value="Genomic_DNA"/>
</dbReference>
<dbReference type="PANTHER" id="PTHR42924:SF3">
    <property type="entry name" value="POLYMERASE_HISTIDINOL PHOSPHATASE N-TERMINAL DOMAIN-CONTAINING PROTEIN"/>
    <property type="match status" value="1"/>
</dbReference>
<comment type="caution">
    <text evidence="2">The sequence shown here is derived from an EMBL/GenBank/DDBJ whole genome shotgun (WGS) entry which is preliminary data.</text>
</comment>
<evidence type="ECO:0000313" key="2">
    <source>
        <dbReference type="EMBL" id="HJB27559.1"/>
    </source>
</evidence>
<dbReference type="SMART" id="SM00481">
    <property type="entry name" value="POLIIIAc"/>
    <property type="match status" value="1"/>
</dbReference>
<accession>A0A9D2LQM7</accession>
<reference evidence="2" key="2">
    <citation type="submission" date="2021-04" db="EMBL/GenBank/DDBJ databases">
        <authorList>
            <person name="Gilroy R."/>
        </authorList>
    </citation>
    <scope>NUCLEOTIDE SEQUENCE</scope>
    <source>
        <strain evidence="2">ChiSjej1B19-5720</strain>
    </source>
</reference>
<reference evidence="2" key="1">
    <citation type="journal article" date="2021" name="PeerJ">
        <title>Extensive microbial diversity within the chicken gut microbiome revealed by metagenomics and culture.</title>
        <authorList>
            <person name="Gilroy R."/>
            <person name="Ravi A."/>
            <person name="Getino M."/>
            <person name="Pursley I."/>
            <person name="Horton D.L."/>
            <person name="Alikhan N.F."/>
            <person name="Baker D."/>
            <person name="Gharbi K."/>
            <person name="Hall N."/>
            <person name="Watson M."/>
            <person name="Adriaenssens E.M."/>
            <person name="Foster-Nyarko E."/>
            <person name="Jarju S."/>
            <person name="Secka A."/>
            <person name="Antonio M."/>
            <person name="Oren A."/>
            <person name="Chaudhuri R.R."/>
            <person name="La Ragione R."/>
            <person name="Hildebrand F."/>
            <person name="Pallen M.J."/>
        </authorList>
    </citation>
    <scope>NUCLEOTIDE SEQUENCE</scope>
    <source>
        <strain evidence="2">ChiSjej1B19-5720</strain>
    </source>
</reference>
<dbReference type="PANTHER" id="PTHR42924">
    <property type="entry name" value="EXONUCLEASE"/>
    <property type="match status" value="1"/>
</dbReference>
<dbReference type="Gene3D" id="1.10.150.650">
    <property type="match status" value="1"/>
</dbReference>